<reference evidence="8" key="2">
    <citation type="submission" date="2021-09" db="EMBL/GenBank/DDBJ databases">
        <authorList>
            <person name="Jia N."/>
            <person name="Wang J."/>
            <person name="Shi W."/>
            <person name="Du L."/>
            <person name="Sun Y."/>
            <person name="Zhan W."/>
            <person name="Jiang J."/>
            <person name="Wang Q."/>
            <person name="Zhang B."/>
            <person name="Ji P."/>
            <person name="Sakyi L.B."/>
            <person name="Cui X."/>
            <person name="Yuan T."/>
            <person name="Jiang B."/>
            <person name="Yang W."/>
            <person name="Lam T.T.-Y."/>
            <person name="Chang Q."/>
            <person name="Ding S."/>
            <person name="Wang X."/>
            <person name="Zhu J."/>
            <person name="Ruan X."/>
            <person name="Zhao L."/>
            <person name="Wei J."/>
            <person name="Que T."/>
            <person name="Du C."/>
            <person name="Cheng J."/>
            <person name="Dai P."/>
            <person name="Han X."/>
            <person name="Huang E."/>
            <person name="Gao Y."/>
            <person name="Liu J."/>
            <person name="Shao H."/>
            <person name="Ye R."/>
            <person name="Li L."/>
            <person name="Wei W."/>
            <person name="Wang X."/>
            <person name="Wang C."/>
            <person name="Huo Q."/>
            <person name="Li W."/>
            <person name="Guo W."/>
            <person name="Chen H."/>
            <person name="Chen S."/>
            <person name="Zhou L."/>
            <person name="Zhou L."/>
            <person name="Ni X."/>
            <person name="Tian J."/>
            <person name="Zhou Y."/>
            <person name="Sheng Y."/>
            <person name="Liu T."/>
            <person name="Pan Y."/>
            <person name="Xia L."/>
            <person name="Li J."/>
            <person name="Zhao F."/>
            <person name="Cao W."/>
        </authorList>
    </citation>
    <scope>NUCLEOTIDE SEQUENCE</scope>
    <source>
        <strain evidence="8">Rsan-2018</strain>
        <tissue evidence="8">Larvae</tissue>
    </source>
</reference>
<evidence type="ECO:0000259" key="7">
    <source>
        <dbReference type="Pfam" id="PF00079"/>
    </source>
</evidence>
<evidence type="ECO:0000256" key="5">
    <source>
        <dbReference type="ARBA" id="ARBA00022900"/>
    </source>
</evidence>
<dbReference type="GO" id="GO:0005615">
    <property type="term" value="C:extracellular space"/>
    <property type="evidence" value="ECO:0007669"/>
    <property type="project" value="InterPro"/>
</dbReference>
<gene>
    <name evidence="8" type="ORF">HPB52_023176</name>
</gene>
<dbReference type="EMBL" id="JABSTV010001247">
    <property type="protein sequence ID" value="KAH7973218.1"/>
    <property type="molecule type" value="Genomic_DNA"/>
</dbReference>
<protein>
    <recommendedName>
        <fullName evidence="7">Serpin domain-containing protein</fullName>
    </recommendedName>
</protein>
<dbReference type="VEuPathDB" id="VectorBase:RSAN_046203"/>
<keyword evidence="6" id="KW-0325">Glycoprotein</keyword>
<dbReference type="GO" id="GO:0004867">
    <property type="term" value="F:serine-type endopeptidase inhibitor activity"/>
    <property type="evidence" value="ECO:0007669"/>
    <property type="project" value="UniProtKB-KW"/>
</dbReference>
<dbReference type="InterPro" id="IPR036186">
    <property type="entry name" value="Serpin_sf"/>
</dbReference>
<reference evidence="8" key="1">
    <citation type="journal article" date="2020" name="Cell">
        <title>Large-Scale Comparative Analyses of Tick Genomes Elucidate Their Genetic Diversity and Vector Capacities.</title>
        <authorList>
            <consortium name="Tick Genome and Microbiome Consortium (TIGMIC)"/>
            <person name="Jia N."/>
            <person name="Wang J."/>
            <person name="Shi W."/>
            <person name="Du L."/>
            <person name="Sun Y."/>
            <person name="Zhan W."/>
            <person name="Jiang J.F."/>
            <person name="Wang Q."/>
            <person name="Zhang B."/>
            <person name="Ji P."/>
            <person name="Bell-Sakyi L."/>
            <person name="Cui X.M."/>
            <person name="Yuan T.T."/>
            <person name="Jiang B.G."/>
            <person name="Yang W.F."/>
            <person name="Lam T.T."/>
            <person name="Chang Q.C."/>
            <person name="Ding S.J."/>
            <person name="Wang X.J."/>
            <person name="Zhu J.G."/>
            <person name="Ruan X.D."/>
            <person name="Zhao L."/>
            <person name="Wei J.T."/>
            <person name="Ye R.Z."/>
            <person name="Que T.C."/>
            <person name="Du C.H."/>
            <person name="Zhou Y.H."/>
            <person name="Cheng J.X."/>
            <person name="Dai P.F."/>
            <person name="Guo W.B."/>
            <person name="Han X.H."/>
            <person name="Huang E.J."/>
            <person name="Li L.F."/>
            <person name="Wei W."/>
            <person name="Gao Y.C."/>
            <person name="Liu J.Z."/>
            <person name="Shao H.Z."/>
            <person name="Wang X."/>
            <person name="Wang C.C."/>
            <person name="Yang T.C."/>
            <person name="Huo Q.B."/>
            <person name="Li W."/>
            <person name="Chen H.Y."/>
            <person name="Chen S.E."/>
            <person name="Zhou L.G."/>
            <person name="Ni X.B."/>
            <person name="Tian J.H."/>
            <person name="Sheng Y."/>
            <person name="Liu T."/>
            <person name="Pan Y.S."/>
            <person name="Xia L.Y."/>
            <person name="Li J."/>
            <person name="Zhao F."/>
            <person name="Cao W.C."/>
        </authorList>
    </citation>
    <scope>NUCLEOTIDE SEQUENCE</scope>
    <source>
        <strain evidence="8">Rsan-2018</strain>
    </source>
</reference>
<dbReference type="Pfam" id="PF00079">
    <property type="entry name" value="Serpin"/>
    <property type="match status" value="1"/>
</dbReference>
<dbReference type="InterPro" id="IPR023796">
    <property type="entry name" value="Serpin_dom"/>
</dbReference>
<keyword evidence="9" id="KW-1185">Reference proteome</keyword>
<evidence type="ECO:0000313" key="8">
    <source>
        <dbReference type="EMBL" id="KAH7973218.1"/>
    </source>
</evidence>
<keyword evidence="4" id="KW-0646">Protease inhibitor</keyword>
<comment type="similarity">
    <text evidence="2">Belongs to the serpin family.</text>
</comment>
<sequence length="209" mass="23506">MSDLRPSNDIELRALIRSIIREELHEQASPCYLEVRTTPPGAYLREVVREELASMTGTQVSVITIMQTQPLGEPLLNFTIDLYKYLVEKSGRTGNMLFSPFSISTALSMTLAGARGNTARQLADVLGITREEANACFYGLLPKLEGLAPNVKLHVANRMYSEQTFPNSYGTTVESVDFGKRYEEVRRRINAWVEEVTEPKLRKFSPTTV</sequence>
<dbReference type="Proteomes" id="UP000821837">
    <property type="component" value="Chromosome 11"/>
</dbReference>
<proteinExistence type="inferred from homology"/>
<comment type="caution">
    <text evidence="8">The sequence shown here is derived from an EMBL/GenBank/DDBJ whole genome shotgun (WGS) entry which is preliminary data.</text>
</comment>
<evidence type="ECO:0000256" key="2">
    <source>
        <dbReference type="ARBA" id="ARBA00009500"/>
    </source>
</evidence>
<evidence type="ECO:0000256" key="1">
    <source>
        <dbReference type="ARBA" id="ARBA00004613"/>
    </source>
</evidence>
<evidence type="ECO:0000256" key="6">
    <source>
        <dbReference type="ARBA" id="ARBA00023180"/>
    </source>
</evidence>
<dbReference type="Gene3D" id="3.30.497.10">
    <property type="entry name" value="Antithrombin, subunit I, domain 2"/>
    <property type="match status" value="1"/>
</dbReference>
<dbReference type="AlphaFoldDB" id="A0A9D4T6C6"/>
<feature type="domain" description="Serpin" evidence="7">
    <location>
        <begin position="77"/>
        <end position="204"/>
    </location>
</feature>
<evidence type="ECO:0000256" key="4">
    <source>
        <dbReference type="ARBA" id="ARBA00022690"/>
    </source>
</evidence>
<dbReference type="SUPFAM" id="SSF56574">
    <property type="entry name" value="Serpins"/>
    <property type="match status" value="1"/>
</dbReference>
<dbReference type="PANTHER" id="PTHR11461">
    <property type="entry name" value="SERINE PROTEASE INHIBITOR, SERPIN"/>
    <property type="match status" value="1"/>
</dbReference>
<evidence type="ECO:0000313" key="9">
    <source>
        <dbReference type="Proteomes" id="UP000821837"/>
    </source>
</evidence>
<keyword evidence="5" id="KW-0722">Serine protease inhibitor</keyword>
<organism evidence="8 9">
    <name type="scientific">Rhipicephalus sanguineus</name>
    <name type="common">Brown dog tick</name>
    <name type="synonym">Ixodes sanguineus</name>
    <dbReference type="NCBI Taxonomy" id="34632"/>
    <lineage>
        <taxon>Eukaryota</taxon>
        <taxon>Metazoa</taxon>
        <taxon>Ecdysozoa</taxon>
        <taxon>Arthropoda</taxon>
        <taxon>Chelicerata</taxon>
        <taxon>Arachnida</taxon>
        <taxon>Acari</taxon>
        <taxon>Parasitiformes</taxon>
        <taxon>Ixodida</taxon>
        <taxon>Ixodoidea</taxon>
        <taxon>Ixodidae</taxon>
        <taxon>Rhipicephalinae</taxon>
        <taxon>Rhipicephalus</taxon>
        <taxon>Rhipicephalus</taxon>
    </lineage>
</organism>
<comment type="subcellular location">
    <subcellularLocation>
        <location evidence="1">Secreted</location>
    </subcellularLocation>
</comment>
<dbReference type="InterPro" id="IPR042178">
    <property type="entry name" value="Serpin_sf_1"/>
</dbReference>
<name>A0A9D4T6C6_RHISA</name>
<keyword evidence="3" id="KW-0964">Secreted</keyword>
<dbReference type="InterPro" id="IPR000215">
    <property type="entry name" value="Serpin_fam"/>
</dbReference>
<evidence type="ECO:0000256" key="3">
    <source>
        <dbReference type="ARBA" id="ARBA00022525"/>
    </source>
</evidence>
<accession>A0A9D4T6C6</accession>
<dbReference type="PANTHER" id="PTHR11461:SF211">
    <property type="entry name" value="GH10112P-RELATED"/>
    <property type="match status" value="1"/>
</dbReference>